<proteinExistence type="predicted"/>
<dbReference type="EMBL" id="JAAAID010000923">
    <property type="protein sequence ID" value="KAG0012871.1"/>
    <property type="molecule type" value="Genomic_DNA"/>
</dbReference>
<organism evidence="1 2">
    <name type="scientific">Entomortierella chlamydospora</name>
    <dbReference type="NCBI Taxonomy" id="101097"/>
    <lineage>
        <taxon>Eukaryota</taxon>
        <taxon>Fungi</taxon>
        <taxon>Fungi incertae sedis</taxon>
        <taxon>Mucoromycota</taxon>
        <taxon>Mortierellomycotina</taxon>
        <taxon>Mortierellomycetes</taxon>
        <taxon>Mortierellales</taxon>
        <taxon>Mortierellaceae</taxon>
        <taxon>Entomortierella</taxon>
    </lineage>
</organism>
<sequence>MTGENDNLKDLLAIEIKRSQGRKEEAQLLSTNGHFFHSSHFVRLAEERGEQPKDIKKLVK</sequence>
<evidence type="ECO:0000313" key="1">
    <source>
        <dbReference type="EMBL" id="KAG0012871.1"/>
    </source>
</evidence>
<gene>
    <name evidence="1" type="ORF">BGZ80_011462</name>
</gene>
<keyword evidence="2" id="KW-1185">Reference proteome</keyword>
<accession>A0A9P6MU64</accession>
<dbReference type="AlphaFoldDB" id="A0A9P6MU64"/>
<protein>
    <submittedName>
        <fullName evidence="1">Uncharacterized protein</fullName>
    </submittedName>
</protein>
<dbReference type="Proteomes" id="UP000703661">
    <property type="component" value="Unassembled WGS sequence"/>
</dbReference>
<reference evidence="1" key="1">
    <citation type="journal article" date="2020" name="Fungal Divers.">
        <title>Resolving the Mortierellaceae phylogeny through synthesis of multi-gene phylogenetics and phylogenomics.</title>
        <authorList>
            <person name="Vandepol N."/>
            <person name="Liber J."/>
            <person name="Desiro A."/>
            <person name="Na H."/>
            <person name="Kennedy M."/>
            <person name="Barry K."/>
            <person name="Grigoriev I.V."/>
            <person name="Miller A.N."/>
            <person name="O'Donnell K."/>
            <person name="Stajich J.E."/>
            <person name="Bonito G."/>
        </authorList>
    </citation>
    <scope>NUCLEOTIDE SEQUENCE</scope>
    <source>
        <strain evidence="1">NRRL 2769</strain>
    </source>
</reference>
<evidence type="ECO:0000313" key="2">
    <source>
        <dbReference type="Proteomes" id="UP000703661"/>
    </source>
</evidence>
<comment type="caution">
    <text evidence="1">The sequence shown here is derived from an EMBL/GenBank/DDBJ whole genome shotgun (WGS) entry which is preliminary data.</text>
</comment>
<name>A0A9P6MU64_9FUNG</name>